<dbReference type="GO" id="GO:0043565">
    <property type="term" value="F:sequence-specific DNA binding"/>
    <property type="evidence" value="ECO:0007669"/>
    <property type="project" value="InterPro"/>
</dbReference>
<dbReference type="CDD" id="cd00009">
    <property type="entry name" value="AAA"/>
    <property type="match status" value="1"/>
</dbReference>
<dbReference type="PROSITE" id="PS00675">
    <property type="entry name" value="SIGMA54_INTERACT_1"/>
    <property type="match status" value="1"/>
</dbReference>
<accession>W0DQE4</accession>
<keyword evidence="3" id="KW-0805">Transcription regulation</keyword>
<dbReference type="InterPro" id="IPR002197">
    <property type="entry name" value="HTH_Fis"/>
</dbReference>
<keyword evidence="4" id="KW-0238">DNA-binding</keyword>
<dbReference type="PROSITE" id="PS00676">
    <property type="entry name" value="SIGMA54_INTERACT_2"/>
    <property type="match status" value="1"/>
</dbReference>
<dbReference type="SUPFAM" id="SSF46689">
    <property type="entry name" value="Homeodomain-like"/>
    <property type="match status" value="1"/>
</dbReference>
<dbReference type="GO" id="GO:0000160">
    <property type="term" value="P:phosphorelay signal transduction system"/>
    <property type="evidence" value="ECO:0007669"/>
    <property type="project" value="InterPro"/>
</dbReference>
<dbReference type="GO" id="GO:0005524">
    <property type="term" value="F:ATP binding"/>
    <property type="evidence" value="ECO:0007669"/>
    <property type="project" value="UniProtKB-KW"/>
</dbReference>
<dbReference type="Pfam" id="PF00158">
    <property type="entry name" value="Sigma54_activat"/>
    <property type="match status" value="1"/>
</dbReference>
<dbReference type="HOGENOM" id="CLU_000445_0_6_6"/>
<dbReference type="InterPro" id="IPR025662">
    <property type="entry name" value="Sigma_54_int_dom_ATP-bd_1"/>
</dbReference>
<dbReference type="Gene3D" id="3.40.50.300">
    <property type="entry name" value="P-loop containing nucleotide triphosphate hydrolases"/>
    <property type="match status" value="1"/>
</dbReference>
<dbReference type="FunFam" id="3.40.50.300:FF:000006">
    <property type="entry name" value="DNA-binding transcriptional regulator NtrC"/>
    <property type="match status" value="1"/>
</dbReference>
<evidence type="ECO:0000259" key="8">
    <source>
        <dbReference type="PROSITE" id="PS50110"/>
    </source>
</evidence>
<feature type="domain" description="Sigma-54 factor interaction" evidence="7">
    <location>
        <begin position="143"/>
        <end position="372"/>
    </location>
</feature>
<dbReference type="AlphaFoldDB" id="W0DQE4"/>
<dbReference type="STRING" id="713585.THITH_14020"/>
<evidence type="ECO:0000256" key="2">
    <source>
        <dbReference type="ARBA" id="ARBA00022840"/>
    </source>
</evidence>
<dbReference type="PROSITE" id="PS50045">
    <property type="entry name" value="SIGMA54_INTERACT_4"/>
    <property type="match status" value="1"/>
</dbReference>
<keyword evidence="6" id="KW-0597">Phosphoprotein</keyword>
<dbReference type="PROSITE" id="PS00688">
    <property type="entry name" value="SIGMA54_INTERACT_3"/>
    <property type="match status" value="1"/>
</dbReference>
<evidence type="ECO:0000256" key="1">
    <source>
        <dbReference type="ARBA" id="ARBA00022741"/>
    </source>
</evidence>
<dbReference type="Pfam" id="PF02954">
    <property type="entry name" value="HTH_8"/>
    <property type="match status" value="1"/>
</dbReference>
<sequence length="457" mass="49987">MSIKHVLVVDDEPDICELLEITLQRMGIETTTTTRMTRAVELLEGHRFDLCLTDMRMPDGDGLDLVRRIQDRCPELPVAIITAHGSIDTAVQALKLGAFDFVTKPVDLNLLRRLIDSALRLTESSGPEFAAESGSRAAGASPLLGNSPAMVQLRNRVARLARSQAPVIIVGESGSGKELVAREIHRLGPRADGPFIPVNCGAIPAELMESEFFGHRKGAFTGAVQTRVGLFREAHGGTLLLDEVAELPLPLQVKLLRALQERAIKPVGASREEPVDVRILSATHRDLSADVAEGRFRQDLYYRLNVVELRVPPLRERYEDLEELTRHILARIAGQWGIPSLSLSDDALARLRQHPFPGNVRELENILERAAVMVDGPIIGCNALDFPDCSRAGTGPGGDPAAIVEGRVALDDHLAEQERRALEAALAQTAGNRTAAARVLGLSFRQMRYRLKKLGID</sequence>
<dbReference type="InterPro" id="IPR009057">
    <property type="entry name" value="Homeodomain-like_sf"/>
</dbReference>
<keyword evidence="5" id="KW-0804">Transcription</keyword>
<dbReference type="Pfam" id="PF00072">
    <property type="entry name" value="Response_reg"/>
    <property type="match status" value="1"/>
</dbReference>
<evidence type="ECO:0000256" key="4">
    <source>
        <dbReference type="ARBA" id="ARBA00023125"/>
    </source>
</evidence>
<evidence type="ECO:0000313" key="10">
    <source>
        <dbReference type="Proteomes" id="UP000005289"/>
    </source>
</evidence>
<evidence type="ECO:0000256" key="3">
    <source>
        <dbReference type="ARBA" id="ARBA00023015"/>
    </source>
</evidence>
<organism evidence="9 10">
    <name type="scientific">Thioalkalivibrio paradoxus ARh 1</name>
    <dbReference type="NCBI Taxonomy" id="713585"/>
    <lineage>
        <taxon>Bacteria</taxon>
        <taxon>Pseudomonadati</taxon>
        <taxon>Pseudomonadota</taxon>
        <taxon>Gammaproteobacteria</taxon>
        <taxon>Chromatiales</taxon>
        <taxon>Ectothiorhodospiraceae</taxon>
        <taxon>Thioalkalivibrio</taxon>
    </lineage>
</organism>
<dbReference type="SUPFAM" id="SSF52540">
    <property type="entry name" value="P-loop containing nucleoside triphosphate hydrolases"/>
    <property type="match status" value="1"/>
</dbReference>
<keyword evidence="2" id="KW-0067">ATP-binding</keyword>
<protein>
    <submittedName>
        <fullName evidence="9">Chemotaxis protein CheY</fullName>
    </submittedName>
</protein>
<dbReference type="InterPro" id="IPR027417">
    <property type="entry name" value="P-loop_NTPase"/>
</dbReference>
<dbReference type="EMBL" id="CP007029">
    <property type="protein sequence ID" value="AHE99193.1"/>
    <property type="molecule type" value="Genomic_DNA"/>
</dbReference>
<dbReference type="InterPro" id="IPR011006">
    <property type="entry name" value="CheY-like_superfamily"/>
</dbReference>
<dbReference type="InterPro" id="IPR025943">
    <property type="entry name" value="Sigma_54_int_dom_ATP-bd_2"/>
</dbReference>
<keyword evidence="10" id="KW-1185">Reference proteome</keyword>
<proteinExistence type="predicted"/>
<dbReference type="Gene3D" id="3.40.50.2300">
    <property type="match status" value="1"/>
</dbReference>
<gene>
    <name evidence="9" type="ORF">THITH_14020</name>
</gene>
<evidence type="ECO:0000259" key="7">
    <source>
        <dbReference type="PROSITE" id="PS50045"/>
    </source>
</evidence>
<dbReference type="OrthoDB" id="9804019at2"/>
<dbReference type="SUPFAM" id="SSF52172">
    <property type="entry name" value="CheY-like"/>
    <property type="match status" value="1"/>
</dbReference>
<name>W0DQE4_9GAMM</name>
<dbReference type="KEGG" id="tti:THITH_14020"/>
<dbReference type="InterPro" id="IPR001789">
    <property type="entry name" value="Sig_transdc_resp-reg_receiver"/>
</dbReference>
<dbReference type="InterPro" id="IPR002078">
    <property type="entry name" value="Sigma_54_int"/>
</dbReference>
<dbReference type="Pfam" id="PF25601">
    <property type="entry name" value="AAA_lid_14"/>
    <property type="match status" value="1"/>
</dbReference>
<dbReference type="PANTHER" id="PTHR32071">
    <property type="entry name" value="TRANSCRIPTIONAL REGULATORY PROTEIN"/>
    <property type="match status" value="1"/>
</dbReference>
<dbReference type="GO" id="GO:0006355">
    <property type="term" value="P:regulation of DNA-templated transcription"/>
    <property type="evidence" value="ECO:0007669"/>
    <property type="project" value="InterPro"/>
</dbReference>
<dbReference type="PRINTS" id="PR01590">
    <property type="entry name" value="HTHFIS"/>
</dbReference>
<evidence type="ECO:0000313" key="9">
    <source>
        <dbReference type="EMBL" id="AHE99193.1"/>
    </source>
</evidence>
<dbReference type="PANTHER" id="PTHR32071:SF100">
    <property type="entry name" value="RESPONSE REGULATOR PROTEIN PILR"/>
    <property type="match status" value="1"/>
</dbReference>
<evidence type="ECO:0000256" key="5">
    <source>
        <dbReference type="ARBA" id="ARBA00023163"/>
    </source>
</evidence>
<dbReference type="InterPro" id="IPR025944">
    <property type="entry name" value="Sigma_54_int_dom_CS"/>
</dbReference>
<dbReference type="PROSITE" id="PS50110">
    <property type="entry name" value="RESPONSE_REGULATORY"/>
    <property type="match status" value="1"/>
</dbReference>
<dbReference type="Gene3D" id="1.10.8.60">
    <property type="match status" value="1"/>
</dbReference>
<dbReference type="SMART" id="SM00448">
    <property type="entry name" value="REC"/>
    <property type="match status" value="1"/>
</dbReference>
<feature type="modified residue" description="4-aspartylphosphate" evidence="6">
    <location>
        <position position="54"/>
    </location>
</feature>
<dbReference type="Gene3D" id="1.10.10.60">
    <property type="entry name" value="Homeodomain-like"/>
    <property type="match status" value="1"/>
</dbReference>
<dbReference type="InterPro" id="IPR058031">
    <property type="entry name" value="AAA_lid_NorR"/>
</dbReference>
<evidence type="ECO:0000256" key="6">
    <source>
        <dbReference type="PROSITE-ProRule" id="PRU00169"/>
    </source>
</evidence>
<keyword evidence="1" id="KW-0547">Nucleotide-binding</keyword>
<dbReference type="RefSeq" id="WP_006747275.1">
    <property type="nucleotide sequence ID" value="NZ_CP007029.1"/>
</dbReference>
<dbReference type="SMART" id="SM00382">
    <property type="entry name" value="AAA"/>
    <property type="match status" value="1"/>
</dbReference>
<reference evidence="9 10" key="1">
    <citation type="submission" date="2013-12" db="EMBL/GenBank/DDBJ databases">
        <authorList>
            <consortium name="DOE Joint Genome Institute"/>
            <person name="Muyzer G."/>
            <person name="Huntemann M."/>
            <person name="Han J."/>
            <person name="Chen A."/>
            <person name="Kyrpides N."/>
            <person name="Mavromatis K."/>
            <person name="Markowitz V."/>
            <person name="Palaniappan K."/>
            <person name="Ivanova N."/>
            <person name="Schaumberg A."/>
            <person name="Pati A."/>
            <person name="Liolios K."/>
            <person name="Nordberg H.P."/>
            <person name="Cantor M.N."/>
            <person name="Hua S.X."/>
            <person name="Woyke T."/>
        </authorList>
    </citation>
    <scope>NUCLEOTIDE SEQUENCE [LARGE SCALE GENOMIC DNA]</scope>
    <source>
        <strain evidence="9 10">ARh 1</strain>
    </source>
</reference>
<dbReference type="Proteomes" id="UP000005289">
    <property type="component" value="Chromosome"/>
</dbReference>
<feature type="domain" description="Response regulatory" evidence="8">
    <location>
        <begin position="5"/>
        <end position="119"/>
    </location>
</feature>
<dbReference type="InterPro" id="IPR003593">
    <property type="entry name" value="AAA+_ATPase"/>
</dbReference>